<organism evidence="1 2">
    <name type="scientific">Lasiosphaeria hispida</name>
    <dbReference type="NCBI Taxonomy" id="260671"/>
    <lineage>
        <taxon>Eukaryota</taxon>
        <taxon>Fungi</taxon>
        <taxon>Dikarya</taxon>
        <taxon>Ascomycota</taxon>
        <taxon>Pezizomycotina</taxon>
        <taxon>Sordariomycetes</taxon>
        <taxon>Sordariomycetidae</taxon>
        <taxon>Sordariales</taxon>
        <taxon>Lasiosphaeriaceae</taxon>
        <taxon>Lasiosphaeria</taxon>
    </lineage>
</organism>
<dbReference type="AlphaFoldDB" id="A0AAJ0HNC7"/>
<keyword evidence="2" id="KW-1185">Reference proteome</keyword>
<accession>A0AAJ0HNC7</accession>
<sequence>MPHSEATYFSGTSYSSAPPSDGIKVCQVNGCHKKRCYGRLQGQKLYSQFCFDHTCERTVSIEDGYHCKMARERGAKYCIEHMTCAARGCREKGYYDGVAFPWFCPSHRCTKAGCKSGIHDLLQKRCPSHVECAAAGCVSPPHADADSSYCKQHTCKVDACPNQARQHNNRCAEHPLARPPSAGRCFCGTRKLHPSHAFCLNHGCRLPGCAGERFEAGGTLCVVHKCTFDTCFAPITRPDDPNSIFCAAHACRVVGCVYSRKNPSFYCGNHRDQSPAREKTDTCPAGSCANRGADGKGSLCAAHACSVKQCGLMARYEGGGFCGEKHACIREGCRHGRLSVHYGGGEEGEMDLCLKHDRERERERGKRMATGTEDVARERDEWRVRYQNLRADFEALQGRGNRMMQATVEDSEDSGLW</sequence>
<reference evidence="1" key="2">
    <citation type="submission" date="2023-06" db="EMBL/GenBank/DDBJ databases">
        <authorList>
            <consortium name="Lawrence Berkeley National Laboratory"/>
            <person name="Haridas S."/>
            <person name="Hensen N."/>
            <person name="Bonometti L."/>
            <person name="Westerberg I."/>
            <person name="Brannstrom I.O."/>
            <person name="Guillou S."/>
            <person name="Cros-Aarteil S."/>
            <person name="Calhoun S."/>
            <person name="Kuo A."/>
            <person name="Mondo S."/>
            <person name="Pangilinan J."/>
            <person name="Riley R."/>
            <person name="Labutti K."/>
            <person name="Andreopoulos B."/>
            <person name="Lipzen A."/>
            <person name="Chen C."/>
            <person name="Yanf M."/>
            <person name="Daum C."/>
            <person name="Ng V."/>
            <person name="Clum A."/>
            <person name="Steindorff A."/>
            <person name="Ohm R."/>
            <person name="Martin F."/>
            <person name="Silar P."/>
            <person name="Natvig D."/>
            <person name="Lalanne C."/>
            <person name="Gautier V."/>
            <person name="Ament-Velasquez S.L."/>
            <person name="Kruys A."/>
            <person name="Hutchinson M.I."/>
            <person name="Powell A.J."/>
            <person name="Barry K."/>
            <person name="Miller A.N."/>
            <person name="Grigoriev I.V."/>
            <person name="Debuchy R."/>
            <person name="Gladieux P."/>
            <person name="Thoren M.H."/>
            <person name="Johannesson H."/>
        </authorList>
    </citation>
    <scope>NUCLEOTIDE SEQUENCE</scope>
    <source>
        <strain evidence="1">CBS 955.72</strain>
    </source>
</reference>
<name>A0AAJ0HNC7_9PEZI</name>
<comment type="caution">
    <text evidence="1">The sequence shown here is derived from an EMBL/GenBank/DDBJ whole genome shotgun (WGS) entry which is preliminary data.</text>
</comment>
<protein>
    <recommendedName>
        <fullName evidence="3">WRKY transcription factor 19</fullName>
    </recommendedName>
</protein>
<dbReference type="Proteomes" id="UP001275084">
    <property type="component" value="Unassembled WGS sequence"/>
</dbReference>
<evidence type="ECO:0000313" key="1">
    <source>
        <dbReference type="EMBL" id="KAK3357788.1"/>
    </source>
</evidence>
<evidence type="ECO:0008006" key="3">
    <source>
        <dbReference type="Google" id="ProtNLM"/>
    </source>
</evidence>
<dbReference type="EMBL" id="JAUIQD010000003">
    <property type="protein sequence ID" value="KAK3357788.1"/>
    <property type="molecule type" value="Genomic_DNA"/>
</dbReference>
<reference evidence="1" key="1">
    <citation type="journal article" date="2023" name="Mol. Phylogenet. Evol.">
        <title>Genome-scale phylogeny and comparative genomics of the fungal order Sordariales.</title>
        <authorList>
            <person name="Hensen N."/>
            <person name="Bonometti L."/>
            <person name="Westerberg I."/>
            <person name="Brannstrom I.O."/>
            <person name="Guillou S."/>
            <person name="Cros-Aarteil S."/>
            <person name="Calhoun S."/>
            <person name="Haridas S."/>
            <person name="Kuo A."/>
            <person name="Mondo S."/>
            <person name="Pangilinan J."/>
            <person name="Riley R."/>
            <person name="LaButti K."/>
            <person name="Andreopoulos B."/>
            <person name="Lipzen A."/>
            <person name="Chen C."/>
            <person name="Yan M."/>
            <person name="Daum C."/>
            <person name="Ng V."/>
            <person name="Clum A."/>
            <person name="Steindorff A."/>
            <person name="Ohm R.A."/>
            <person name="Martin F."/>
            <person name="Silar P."/>
            <person name="Natvig D.O."/>
            <person name="Lalanne C."/>
            <person name="Gautier V."/>
            <person name="Ament-Velasquez S.L."/>
            <person name="Kruys A."/>
            <person name="Hutchinson M.I."/>
            <person name="Powell A.J."/>
            <person name="Barry K."/>
            <person name="Miller A.N."/>
            <person name="Grigoriev I.V."/>
            <person name="Debuchy R."/>
            <person name="Gladieux P."/>
            <person name="Hiltunen Thoren M."/>
            <person name="Johannesson H."/>
        </authorList>
    </citation>
    <scope>NUCLEOTIDE SEQUENCE</scope>
    <source>
        <strain evidence="1">CBS 955.72</strain>
    </source>
</reference>
<proteinExistence type="predicted"/>
<evidence type="ECO:0000313" key="2">
    <source>
        <dbReference type="Proteomes" id="UP001275084"/>
    </source>
</evidence>
<gene>
    <name evidence="1" type="ORF">B0T25DRAFT_540156</name>
</gene>